<dbReference type="InterPro" id="IPR039892">
    <property type="entry name" value="Spa2/Sph1"/>
</dbReference>
<feature type="region of interest" description="Disordered" evidence="2">
    <location>
        <begin position="190"/>
        <end position="286"/>
    </location>
</feature>
<dbReference type="GO" id="GO:0005934">
    <property type="term" value="C:cellular bud tip"/>
    <property type="evidence" value="ECO:0007669"/>
    <property type="project" value="TreeGrafter"/>
</dbReference>
<dbReference type="PANTHER" id="PTHR21601">
    <property type="entry name" value="SPA2 PROTEIN"/>
    <property type="match status" value="1"/>
</dbReference>
<dbReference type="EMBL" id="LT598468">
    <property type="protein sequence ID" value="SCV04080.1"/>
    <property type="molecule type" value="Genomic_DNA"/>
</dbReference>
<dbReference type="STRING" id="1230905.A0A1G4KHP3"/>
<gene>
    <name evidence="4" type="ORF">LAMI_0H13256G</name>
</gene>
<dbReference type="SMART" id="SM00555">
    <property type="entry name" value="GIT"/>
    <property type="match status" value="2"/>
</dbReference>
<dbReference type="GO" id="GO:0005935">
    <property type="term" value="C:cellular bud neck"/>
    <property type="evidence" value="ECO:0007669"/>
    <property type="project" value="TreeGrafter"/>
</dbReference>
<organism evidence="4 5">
    <name type="scientific">Lachancea mirantina</name>
    <dbReference type="NCBI Taxonomy" id="1230905"/>
    <lineage>
        <taxon>Eukaryota</taxon>
        <taxon>Fungi</taxon>
        <taxon>Dikarya</taxon>
        <taxon>Ascomycota</taxon>
        <taxon>Saccharomycotina</taxon>
        <taxon>Saccharomycetes</taxon>
        <taxon>Saccharomycetales</taxon>
        <taxon>Saccharomycetaceae</taxon>
        <taxon>Lachancea</taxon>
    </lineage>
</organism>
<feature type="compositionally biased region" description="Polar residues" evidence="2">
    <location>
        <begin position="705"/>
        <end position="721"/>
    </location>
</feature>
<protein>
    <submittedName>
        <fullName evidence="4">LAMI_0H13256g1_1</fullName>
    </submittedName>
</protein>
<feature type="region of interest" description="Disordered" evidence="2">
    <location>
        <begin position="353"/>
        <end position="377"/>
    </location>
</feature>
<dbReference type="PANTHER" id="PTHR21601:SF0">
    <property type="entry name" value="PROTEIN SPA2-RELATED"/>
    <property type="match status" value="1"/>
</dbReference>
<feature type="compositionally biased region" description="Basic and acidic residues" evidence="2">
    <location>
        <begin position="260"/>
        <end position="269"/>
    </location>
</feature>
<feature type="compositionally biased region" description="Polar residues" evidence="2">
    <location>
        <begin position="911"/>
        <end position="922"/>
    </location>
</feature>
<feature type="domain" description="GIT Spa2 homology (SHD)" evidence="3">
    <location>
        <begin position="95"/>
        <end position="125"/>
    </location>
</feature>
<dbReference type="GO" id="GO:0007121">
    <property type="term" value="P:bipolar cellular bud site selection"/>
    <property type="evidence" value="ECO:0007669"/>
    <property type="project" value="TreeGrafter"/>
</dbReference>
<feature type="compositionally biased region" description="Polar residues" evidence="2">
    <location>
        <begin position="938"/>
        <end position="952"/>
    </location>
</feature>
<evidence type="ECO:0000256" key="2">
    <source>
        <dbReference type="SAM" id="MobiDB-lite"/>
    </source>
</evidence>
<keyword evidence="5" id="KW-1185">Reference proteome</keyword>
<evidence type="ECO:0000313" key="5">
    <source>
        <dbReference type="Proteomes" id="UP000191024"/>
    </source>
</evidence>
<feature type="compositionally biased region" description="Basic and acidic residues" evidence="2">
    <location>
        <begin position="590"/>
        <end position="602"/>
    </location>
</feature>
<feature type="domain" description="GIT Spa2 homology (SHD)" evidence="3">
    <location>
        <begin position="45"/>
        <end position="75"/>
    </location>
</feature>
<feature type="region of interest" description="Disordered" evidence="2">
    <location>
        <begin position="134"/>
        <end position="153"/>
    </location>
</feature>
<dbReference type="GO" id="GO:0005078">
    <property type="term" value="F:MAP-kinase scaffold activity"/>
    <property type="evidence" value="ECO:0007669"/>
    <property type="project" value="TreeGrafter"/>
</dbReference>
<dbReference type="Pfam" id="PF08518">
    <property type="entry name" value="GIT_SHD"/>
    <property type="match status" value="2"/>
</dbReference>
<accession>A0A1G4KHP3</accession>
<name>A0A1G4KHP3_9SACH</name>
<sequence length="1223" mass="136563">MASEKGELGVEQRRQVYLYFCALRDFFSISGDRQDRSSSARAQKARSKLLKLQPSQFFELSTDVHDELQRRIDENQAQPDHLLPRDSFHVKRNQARQKLANLSKTRFNDLVDDILYEIQRRGYEEALPDVRNLDEENFNDAPEQTPKELKDAVISRNDQPKLEELKNEAVRNLAPSASLQASQIIPQKASIEWSSDEETQDSSPHEDREPPASFSEGLPDGLHEGSTSEPQAEDTGMDSNAVGPDVDEVSDSLSPALPSFDEKLKDTKLNKMASRGGSISRASLGHENKDREIQVLVAEGTRMDKRISELERLNSELENERISLNRDVQEKQNEVDELQRNLNELRREILNSKGKLKQLEEKSRSQPQVQSPKPTVDNKLHEELTRLTSRLNILSVENENLKQQNSELELNLKNAASSPNRKSVSILAESPEQLLTEERLKEHIASDGRVPLSFVTALHSQVCFFLKRVRSERSQKDFGDQLFDNIARISDIIHKIITLVNTPDNTEKVALLKSSLSYAITTVRYFALYKDLLPLVTVNTAISDVCFASCNLLSMVKISTSENDQNLGPIDSLTNPETPRESTTPFFSNEDVKEQEYDLEDPREHSSFIYEEQTSMSPVKPLKITQKVISLSSTPTKTSSNARKPSSTLFNSIISPKSTSPMQNKMFEDSSAANQVEASKGGKSASDEKSRVGALRVQRGVVQDIGSQTIDKENFNPSRDSTFAERDKGALREPQEKSQKSLYNRVLPNLFSKKEESKKSSEVEINALFPSERNIPVEDVKHESSTVSESTKGLPPAPIQNQGGTGPTQGLGEIYGVRNEIPSLSATKVGKSGPVETKTVGQASEPLTLKMGSLREKQLEKNGPQESLSNDISEDSLTSGDDTQDDAINGKIDESNATSEEEVPFQPVKTEYTSDSYDTPSNKGVRKTNDSKIDCDNNGKNGVNEIQTQYKLSNREVDQDKSASKAKSMNERPLMHSETQSPVKLEETELLPSTLSEKPIKSETPTFTITTPEEAEPKNKSNFAQNVHAHGKESIKDASDVDSVRRARQSRQGLEQEADFDIDAFDIENPDNTLSELLLYLEHRTIEVISTIQSLLTSIKQPQATTGELRLASQAIKEVISQMVGATSVSMDQSRNAALREHGSWVVQSLDDCKKRIISLCQLKEDADIESKDGDEVYANKHFKQRLAGIAFDIAKCTKELVKTVEEASLKEEIAFLNSRLSH</sequence>
<feature type="region of interest" description="Disordered" evidence="2">
    <location>
        <begin position="632"/>
        <end position="741"/>
    </location>
</feature>
<dbReference type="GO" id="GO:0005826">
    <property type="term" value="C:actomyosin contractile ring"/>
    <property type="evidence" value="ECO:0007669"/>
    <property type="project" value="TreeGrafter"/>
</dbReference>
<feature type="region of interest" description="Disordered" evidence="2">
    <location>
        <begin position="777"/>
        <end position="984"/>
    </location>
</feature>
<feature type="compositionally biased region" description="Basic and acidic residues" evidence="2">
    <location>
        <begin position="927"/>
        <end position="937"/>
    </location>
</feature>
<evidence type="ECO:0000256" key="1">
    <source>
        <dbReference type="ARBA" id="ARBA00022737"/>
    </source>
</evidence>
<dbReference type="GO" id="GO:0000131">
    <property type="term" value="C:incipient cellular bud site"/>
    <property type="evidence" value="ECO:0007669"/>
    <property type="project" value="TreeGrafter"/>
</dbReference>
<dbReference type="GO" id="GO:0043332">
    <property type="term" value="C:mating projection tip"/>
    <property type="evidence" value="ECO:0007669"/>
    <property type="project" value="TreeGrafter"/>
</dbReference>
<proteinExistence type="predicted"/>
<feature type="compositionally biased region" description="Basic and acidic residues" evidence="2">
    <location>
        <begin position="953"/>
        <end position="975"/>
    </location>
</feature>
<evidence type="ECO:0000313" key="4">
    <source>
        <dbReference type="EMBL" id="SCV04080.1"/>
    </source>
</evidence>
<dbReference type="GO" id="GO:1902716">
    <property type="term" value="C:cell cortex of growing cell tip"/>
    <property type="evidence" value="ECO:0007669"/>
    <property type="project" value="TreeGrafter"/>
</dbReference>
<dbReference type="Gene3D" id="1.20.120.330">
    <property type="entry name" value="Nucleotidyltransferases domain 2"/>
    <property type="match status" value="1"/>
</dbReference>
<evidence type="ECO:0000259" key="3">
    <source>
        <dbReference type="SMART" id="SM00555"/>
    </source>
</evidence>
<feature type="compositionally biased region" description="Polar residues" evidence="2">
    <location>
        <begin position="864"/>
        <end position="881"/>
    </location>
</feature>
<keyword evidence="1" id="KW-0677">Repeat</keyword>
<dbReference type="OrthoDB" id="5588096at2759"/>
<dbReference type="AlphaFoldDB" id="A0A1G4KHP3"/>
<feature type="compositionally biased region" description="Polar residues" evidence="2">
    <location>
        <begin position="632"/>
        <end position="663"/>
    </location>
</feature>
<dbReference type="InterPro" id="IPR013724">
    <property type="entry name" value="GIT_SHD"/>
</dbReference>
<feature type="region of interest" description="Disordered" evidence="2">
    <location>
        <begin position="565"/>
        <end position="602"/>
    </location>
</feature>
<feature type="compositionally biased region" description="Polar residues" evidence="2">
    <location>
        <begin position="565"/>
        <end position="587"/>
    </location>
</feature>
<dbReference type="Pfam" id="PF12205">
    <property type="entry name" value="GIT1_C"/>
    <property type="match status" value="1"/>
</dbReference>
<feature type="compositionally biased region" description="Basic and acidic residues" evidence="2">
    <location>
        <begin position="722"/>
        <end position="739"/>
    </location>
</feature>
<dbReference type="Proteomes" id="UP000191024">
    <property type="component" value="Chromosome H"/>
</dbReference>
<dbReference type="GO" id="GO:0007124">
    <property type="term" value="P:pseudohyphal growth"/>
    <property type="evidence" value="ECO:0007669"/>
    <property type="project" value="TreeGrafter"/>
</dbReference>
<dbReference type="InterPro" id="IPR022018">
    <property type="entry name" value="GIT1_C"/>
</dbReference>
<dbReference type="GO" id="GO:0036267">
    <property type="term" value="P:invasive filamentous growth"/>
    <property type="evidence" value="ECO:0007669"/>
    <property type="project" value="TreeGrafter"/>
</dbReference>
<reference evidence="5" key="1">
    <citation type="submission" date="2016-03" db="EMBL/GenBank/DDBJ databases">
        <authorList>
            <person name="Devillers H."/>
        </authorList>
    </citation>
    <scope>NUCLEOTIDE SEQUENCE [LARGE SCALE GENOMIC DNA]</scope>
</reference>